<dbReference type="AlphaFoldDB" id="A0A562SUK4"/>
<dbReference type="RefSeq" id="WP_145717916.1">
    <property type="nucleotide sequence ID" value="NZ_BAAAFY010000002.1"/>
</dbReference>
<proteinExistence type="inferred from homology"/>
<dbReference type="EMBL" id="VLLG01000005">
    <property type="protein sequence ID" value="TWI84340.1"/>
    <property type="molecule type" value="Genomic_DNA"/>
</dbReference>
<comment type="similarity">
    <text evidence="4">Belongs to the FKBP-type PPIase family.</text>
</comment>
<comment type="catalytic activity">
    <reaction evidence="1 3 4">
        <text>[protein]-peptidylproline (omega=180) = [protein]-peptidylproline (omega=0)</text>
        <dbReference type="Rhea" id="RHEA:16237"/>
        <dbReference type="Rhea" id="RHEA-COMP:10747"/>
        <dbReference type="Rhea" id="RHEA-COMP:10748"/>
        <dbReference type="ChEBI" id="CHEBI:83833"/>
        <dbReference type="ChEBI" id="CHEBI:83834"/>
        <dbReference type="EC" id="5.2.1.8"/>
    </reaction>
</comment>
<evidence type="ECO:0000256" key="3">
    <source>
        <dbReference type="PROSITE-ProRule" id="PRU00277"/>
    </source>
</evidence>
<accession>A0A562SUK4</accession>
<evidence type="ECO:0000313" key="7">
    <source>
        <dbReference type="Proteomes" id="UP000316778"/>
    </source>
</evidence>
<dbReference type="Proteomes" id="UP000316778">
    <property type="component" value="Unassembled WGS sequence"/>
</dbReference>
<reference evidence="6 7" key="1">
    <citation type="journal article" date="2013" name="Stand. Genomic Sci.">
        <title>Genomic Encyclopedia of Type Strains, Phase I: The one thousand microbial genomes (KMG-I) project.</title>
        <authorList>
            <person name="Kyrpides N.C."/>
            <person name="Woyke T."/>
            <person name="Eisen J.A."/>
            <person name="Garrity G."/>
            <person name="Lilburn T.G."/>
            <person name="Beck B.J."/>
            <person name="Whitman W.B."/>
            <person name="Hugenholtz P."/>
            <person name="Klenk H.P."/>
        </authorList>
    </citation>
    <scope>NUCLEOTIDE SEQUENCE [LARGE SCALE GENOMIC DNA]</scope>
    <source>
        <strain evidence="6 7">DSM 13484</strain>
    </source>
</reference>
<gene>
    <name evidence="6" type="ORF">LX66_4706</name>
</gene>
<evidence type="ECO:0000259" key="5">
    <source>
        <dbReference type="PROSITE" id="PS50059"/>
    </source>
</evidence>
<evidence type="ECO:0000256" key="1">
    <source>
        <dbReference type="ARBA" id="ARBA00000971"/>
    </source>
</evidence>
<evidence type="ECO:0000256" key="4">
    <source>
        <dbReference type="RuleBase" id="RU003915"/>
    </source>
</evidence>
<dbReference type="EC" id="5.2.1.8" evidence="4"/>
<dbReference type="PROSITE" id="PS50059">
    <property type="entry name" value="FKBP_PPIASE"/>
    <property type="match status" value="1"/>
</dbReference>
<dbReference type="OrthoDB" id="9814548at2"/>
<name>A0A562SUK4_CHIJA</name>
<keyword evidence="2 3" id="KW-0697">Rotamase</keyword>
<feature type="domain" description="PPIase FKBP-type" evidence="5">
    <location>
        <begin position="79"/>
        <end position="164"/>
    </location>
</feature>
<dbReference type="PROSITE" id="PS51257">
    <property type="entry name" value="PROKAR_LIPOPROTEIN"/>
    <property type="match status" value="1"/>
</dbReference>
<keyword evidence="3 4" id="KW-0413">Isomerase</keyword>
<evidence type="ECO:0000256" key="2">
    <source>
        <dbReference type="ARBA" id="ARBA00023110"/>
    </source>
</evidence>
<keyword evidence="7" id="KW-1185">Reference proteome</keyword>
<dbReference type="SUPFAM" id="SSF54534">
    <property type="entry name" value="FKBP-like"/>
    <property type="match status" value="1"/>
</dbReference>
<protein>
    <recommendedName>
        <fullName evidence="4">Peptidyl-prolyl cis-trans isomerase</fullName>
        <ecNumber evidence="4">5.2.1.8</ecNumber>
    </recommendedName>
</protein>
<comment type="caution">
    <text evidence="6">The sequence shown here is derived from an EMBL/GenBank/DDBJ whole genome shotgun (WGS) entry which is preliminary data.</text>
</comment>
<dbReference type="Gene3D" id="3.10.50.40">
    <property type="match status" value="1"/>
</dbReference>
<dbReference type="GO" id="GO:0003755">
    <property type="term" value="F:peptidyl-prolyl cis-trans isomerase activity"/>
    <property type="evidence" value="ECO:0007669"/>
    <property type="project" value="UniProtKB-UniRule"/>
</dbReference>
<sequence>MKLILQTSLYCITCILLSGCAKKESSALLENMDDAGTGAEQARILQYIHSHNLQLTKDPTGLYYAVIDKGDSTSFMTLENVPYITYTRRFLDDKLIDVALGPTDFDGRPLKDHIAGWQIGLQKVAKGGRIFMIIPSALGFGNISVEDIPANSVLVCEVGLVDFK</sequence>
<organism evidence="6 7">
    <name type="scientific">Chitinophaga japonensis</name>
    <name type="common">Flexibacter japonensis</name>
    <dbReference type="NCBI Taxonomy" id="104662"/>
    <lineage>
        <taxon>Bacteria</taxon>
        <taxon>Pseudomonadati</taxon>
        <taxon>Bacteroidota</taxon>
        <taxon>Chitinophagia</taxon>
        <taxon>Chitinophagales</taxon>
        <taxon>Chitinophagaceae</taxon>
        <taxon>Chitinophaga</taxon>
    </lineage>
</organism>
<dbReference type="InterPro" id="IPR046357">
    <property type="entry name" value="PPIase_dom_sf"/>
</dbReference>
<dbReference type="InterPro" id="IPR001179">
    <property type="entry name" value="PPIase_FKBP_dom"/>
</dbReference>
<dbReference type="Pfam" id="PF00254">
    <property type="entry name" value="FKBP_C"/>
    <property type="match status" value="1"/>
</dbReference>
<evidence type="ECO:0000313" key="6">
    <source>
        <dbReference type="EMBL" id="TWI84340.1"/>
    </source>
</evidence>